<dbReference type="Proteomes" id="UP000287033">
    <property type="component" value="Unassembled WGS sequence"/>
</dbReference>
<feature type="domain" description="Ca2+-activated K+ channel Slowpoke-like C-terminal" evidence="1">
    <location>
        <begin position="12"/>
        <end position="71"/>
    </location>
</feature>
<dbReference type="Pfam" id="PF21014">
    <property type="entry name" value="Slowpoke_C"/>
    <property type="match status" value="1"/>
</dbReference>
<dbReference type="OrthoDB" id="10035564at2759"/>
<keyword evidence="3" id="KW-1185">Reference proteome</keyword>
<protein>
    <recommendedName>
        <fullName evidence="1">Ca2+-activated K+ channel Slowpoke-like C-terminal domain-containing protein</fullName>
    </recommendedName>
</protein>
<dbReference type="InterPro" id="IPR048735">
    <property type="entry name" value="Slowpoke-like_C"/>
</dbReference>
<dbReference type="AlphaFoldDB" id="A0A401TD15"/>
<reference evidence="2 3" key="1">
    <citation type="journal article" date="2018" name="Nat. Ecol. Evol.">
        <title>Shark genomes provide insights into elasmobranch evolution and the origin of vertebrates.</title>
        <authorList>
            <person name="Hara Y"/>
            <person name="Yamaguchi K"/>
            <person name="Onimaru K"/>
            <person name="Kadota M"/>
            <person name="Koyanagi M"/>
            <person name="Keeley SD"/>
            <person name="Tatsumi K"/>
            <person name="Tanaka K"/>
            <person name="Motone F"/>
            <person name="Kageyama Y"/>
            <person name="Nozu R"/>
            <person name="Adachi N"/>
            <person name="Nishimura O"/>
            <person name="Nakagawa R"/>
            <person name="Tanegashima C"/>
            <person name="Kiyatake I"/>
            <person name="Matsumoto R"/>
            <person name="Murakumo K"/>
            <person name="Nishida K"/>
            <person name="Terakita A"/>
            <person name="Kuratani S"/>
            <person name="Sato K"/>
            <person name="Hyodo S Kuraku.S."/>
        </authorList>
    </citation>
    <scope>NUCLEOTIDE SEQUENCE [LARGE SCALE GENOMIC DNA]</scope>
</reference>
<dbReference type="STRING" id="137246.A0A401TD15"/>
<accession>A0A401TD15</accession>
<proteinExistence type="predicted"/>
<comment type="caution">
    <text evidence="2">The sequence shown here is derived from an EMBL/GenBank/DDBJ whole genome shotgun (WGS) entry which is preliminary data.</text>
</comment>
<sequence length="75" mass="8437">MKGSKTYFNDNILMLIRTLVTGGGTPELEEQLADEDSLRGSIHAQDKAEQRNRCKLARITLCDERFAEFAVGYLS</sequence>
<evidence type="ECO:0000313" key="2">
    <source>
        <dbReference type="EMBL" id="GCC40538.1"/>
    </source>
</evidence>
<dbReference type="EMBL" id="BEZZ01046402">
    <property type="protein sequence ID" value="GCC40538.1"/>
    <property type="molecule type" value="Genomic_DNA"/>
</dbReference>
<evidence type="ECO:0000313" key="3">
    <source>
        <dbReference type="Proteomes" id="UP000287033"/>
    </source>
</evidence>
<gene>
    <name evidence="2" type="ORF">chiPu_0024799</name>
</gene>
<evidence type="ECO:0000259" key="1">
    <source>
        <dbReference type="Pfam" id="PF21014"/>
    </source>
</evidence>
<name>A0A401TD15_CHIPU</name>
<organism evidence="2 3">
    <name type="scientific">Chiloscyllium punctatum</name>
    <name type="common">Brownbanded bambooshark</name>
    <name type="synonym">Hemiscyllium punctatum</name>
    <dbReference type="NCBI Taxonomy" id="137246"/>
    <lineage>
        <taxon>Eukaryota</taxon>
        <taxon>Metazoa</taxon>
        <taxon>Chordata</taxon>
        <taxon>Craniata</taxon>
        <taxon>Vertebrata</taxon>
        <taxon>Chondrichthyes</taxon>
        <taxon>Elasmobranchii</taxon>
        <taxon>Galeomorphii</taxon>
        <taxon>Galeoidea</taxon>
        <taxon>Orectolobiformes</taxon>
        <taxon>Hemiscylliidae</taxon>
        <taxon>Chiloscyllium</taxon>
    </lineage>
</organism>